<organism evidence="2">
    <name type="scientific">marine sediment metagenome</name>
    <dbReference type="NCBI Taxonomy" id="412755"/>
    <lineage>
        <taxon>unclassified sequences</taxon>
        <taxon>metagenomes</taxon>
        <taxon>ecological metagenomes</taxon>
    </lineage>
</organism>
<accession>X0TVV5</accession>
<proteinExistence type="predicted"/>
<dbReference type="InterPro" id="IPR036390">
    <property type="entry name" value="WH_DNA-bd_sf"/>
</dbReference>
<sequence length="228" mass="26604">MKKGEEIEIRSIKRGKWYWIDKSILKNYASELKSSGLAVYNVLAYFANSKTQSCFPTQRTIANLIGLSRRTVSRKIRLFKNKGLIAVERMNGRFKYFLLYPKESKVHRACDKKDTSVETRGNTNKNNRIRINNNVNEDKKTFNMKSFKEFKPMTRKELLASDLAKGLNDSKSLPFYLSVVRQYPEPLLMKLLGEVREIPSENIKKSRAALFNYLLQQYAKENSKNNRN</sequence>
<dbReference type="AlphaFoldDB" id="X0TVV5"/>
<reference evidence="2" key="1">
    <citation type="journal article" date="2014" name="Front. Microbiol.">
        <title>High frequency of phylogenetically diverse reductive dehalogenase-homologous genes in deep subseafloor sedimentary metagenomes.</title>
        <authorList>
            <person name="Kawai M."/>
            <person name="Futagami T."/>
            <person name="Toyoda A."/>
            <person name="Takaki Y."/>
            <person name="Nishi S."/>
            <person name="Hori S."/>
            <person name="Arai W."/>
            <person name="Tsubouchi T."/>
            <person name="Morono Y."/>
            <person name="Uchiyama I."/>
            <person name="Ito T."/>
            <person name="Fujiyama A."/>
            <person name="Inagaki F."/>
            <person name="Takami H."/>
        </authorList>
    </citation>
    <scope>NUCLEOTIDE SEQUENCE</scope>
    <source>
        <strain evidence="2">Expedition CK06-06</strain>
    </source>
</reference>
<dbReference type="InterPro" id="IPR036388">
    <property type="entry name" value="WH-like_DNA-bd_sf"/>
</dbReference>
<dbReference type="Gene3D" id="1.10.10.10">
    <property type="entry name" value="Winged helix-like DNA-binding domain superfamily/Winged helix DNA-binding domain"/>
    <property type="match status" value="1"/>
</dbReference>
<name>X0TVV5_9ZZZZ</name>
<feature type="domain" description="HTH crp-type" evidence="1">
    <location>
        <begin position="33"/>
        <end position="102"/>
    </location>
</feature>
<gene>
    <name evidence="2" type="ORF">S01H1_31557</name>
</gene>
<comment type="caution">
    <text evidence="2">The sequence shown here is derived from an EMBL/GenBank/DDBJ whole genome shotgun (WGS) entry which is preliminary data.</text>
</comment>
<dbReference type="EMBL" id="BARS01019474">
    <property type="protein sequence ID" value="GAF91316.1"/>
    <property type="molecule type" value="Genomic_DNA"/>
</dbReference>
<dbReference type="Pfam" id="PF13730">
    <property type="entry name" value="HTH_36"/>
    <property type="match status" value="1"/>
</dbReference>
<dbReference type="GO" id="GO:0003677">
    <property type="term" value="F:DNA binding"/>
    <property type="evidence" value="ECO:0007669"/>
    <property type="project" value="InterPro"/>
</dbReference>
<dbReference type="PROSITE" id="PS51063">
    <property type="entry name" value="HTH_CRP_2"/>
    <property type="match status" value="1"/>
</dbReference>
<evidence type="ECO:0000259" key="1">
    <source>
        <dbReference type="PROSITE" id="PS51063"/>
    </source>
</evidence>
<protein>
    <recommendedName>
        <fullName evidence="1">HTH crp-type domain-containing protein</fullName>
    </recommendedName>
</protein>
<dbReference type="SUPFAM" id="SSF46785">
    <property type="entry name" value="Winged helix' DNA-binding domain"/>
    <property type="match status" value="1"/>
</dbReference>
<dbReference type="InterPro" id="IPR012318">
    <property type="entry name" value="HTH_CRP"/>
</dbReference>
<evidence type="ECO:0000313" key="2">
    <source>
        <dbReference type="EMBL" id="GAF91316.1"/>
    </source>
</evidence>
<dbReference type="GO" id="GO:0006355">
    <property type="term" value="P:regulation of DNA-templated transcription"/>
    <property type="evidence" value="ECO:0007669"/>
    <property type="project" value="InterPro"/>
</dbReference>